<name>A0ABT8CRM6_9FLAO</name>
<accession>A0ABT8CRM6</accession>
<dbReference type="RefSeq" id="WP_290361885.1">
    <property type="nucleotide sequence ID" value="NZ_JAUFQU010000001.1"/>
</dbReference>
<feature type="chain" id="PRO_5046548868" description="Rieske domain-containing protein" evidence="1">
    <location>
        <begin position="19"/>
        <end position="139"/>
    </location>
</feature>
<gene>
    <name evidence="2" type="ORF">QW060_01135</name>
</gene>
<organism evidence="2 3">
    <name type="scientific">Paenimyroides ceti</name>
    <dbReference type="NCBI Taxonomy" id="395087"/>
    <lineage>
        <taxon>Bacteria</taxon>
        <taxon>Pseudomonadati</taxon>
        <taxon>Bacteroidota</taxon>
        <taxon>Flavobacteriia</taxon>
        <taxon>Flavobacteriales</taxon>
        <taxon>Flavobacteriaceae</taxon>
        <taxon>Paenimyroides</taxon>
    </lineage>
</organism>
<evidence type="ECO:0000313" key="2">
    <source>
        <dbReference type="EMBL" id="MDN3705729.1"/>
    </source>
</evidence>
<dbReference type="PROSITE" id="PS51257">
    <property type="entry name" value="PROKAR_LIPOPROTEIN"/>
    <property type="match status" value="1"/>
</dbReference>
<evidence type="ECO:0000256" key="1">
    <source>
        <dbReference type="SAM" id="SignalP"/>
    </source>
</evidence>
<comment type="caution">
    <text evidence="2">The sequence shown here is derived from an EMBL/GenBank/DDBJ whole genome shotgun (WGS) entry which is preliminary data.</text>
</comment>
<feature type="signal peptide" evidence="1">
    <location>
        <begin position="1"/>
        <end position="18"/>
    </location>
</feature>
<keyword evidence="1" id="KW-0732">Signal</keyword>
<dbReference type="EMBL" id="JAUFQU010000001">
    <property type="protein sequence ID" value="MDN3705729.1"/>
    <property type="molecule type" value="Genomic_DNA"/>
</dbReference>
<sequence>MKKRFLFFLLLFSVLSCSKDEFYNPNPYLPNYVVDVRIPLSLPLYSNLQYPGNVAVVQGYGINGIIVINTGTGFLAYERTCPNHEIRNCSALNLNGIEATCSCDEYVYNLYLGIANNAPYALKQYRVIDYGSYLQIGNF</sequence>
<protein>
    <recommendedName>
        <fullName evidence="4">Rieske domain-containing protein</fullName>
    </recommendedName>
</protein>
<proteinExistence type="predicted"/>
<keyword evidence="3" id="KW-1185">Reference proteome</keyword>
<dbReference type="Proteomes" id="UP001242368">
    <property type="component" value="Unassembled WGS sequence"/>
</dbReference>
<reference evidence="3" key="1">
    <citation type="journal article" date="2019" name="Int. J. Syst. Evol. Microbiol.">
        <title>The Global Catalogue of Microorganisms (GCM) 10K type strain sequencing project: providing services to taxonomists for standard genome sequencing and annotation.</title>
        <authorList>
            <consortium name="The Broad Institute Genomics Platform"/>
            <consortium name="The Broad Institute Genome Sequencing Center for Infectious Disease"/>
            <person name="Wu L."/>
            <person name="Ma J."/>
        </authorList>
    </citation>
    <scope>NUCLEOTIDE SEQUENCE [LARGE SCALE GENOMIC DNA]</scope>
    <source>
        <strain evidence="3">CECT 7184</strain>
    </source>
</reference>
<evidence type="ECO:0000313" key="3">
    <source>
        <dbReference type="Proteomes" id="UP001242368"/>
    </source>
</evidence>
<evidence type="ECO:0008006" key="4">
    <source>
        <dbReference type="Google" id="ProtNLM"/>
    </source>
</evidence>